<dbReference type="PANTHER" id="PTHR11985">
    <property type="entry name" value="GLYCEROL-3-PHOSPHATE DEHYDROGENASE"/>
    <property type="match status" value="1"/>
</dbReference>
<comment type="similarity">
    <text evidence="2">Belongs to the FAD-dependent glycerol-3-phosphate dehydrogenase family.</text>
</comment>
<dbReference type="Gene3D" id="3.30.9.10">
    <property type="entry name" value="D-Amino Acid Oxidase, subunit A, domain 2"/>
    <property type="match status" value="2"/>
</dbReference>
<dbReference type="InterPro" id="IPR038299">
    <property type="entry name" value="DAO_C_sf"/>
</dbReference>
<name>A0ABU0FFF0_9HYPH</name>
<dbReference type="GO" id="GO:0004368">
    <property type="term" value="F:glycerol-3-phosphate dehydrogenase (quinone) activity"/>
    <property type="evidence" value="ECO:0007669"/>
    <property type="project" value="UniProtKB-EC"/>
</dbReference>
<dbReference type="Gene3D" id="3.50.50.60">
    <property type="entry name" value="FAD/NAD(P)-binding domain"/>
    <property type="match status" value="2"/>
</dbReference>
<evidence type="ECO:0000256" key="2">
    <source>
        <dbReference type="ARBA" id="ARBA00007330"/>
    </source>
</evidence>
<keyword evidence="3" id="KW-0285">Flavoprotein</keyword>
<dbReference type="Gene3D" id="1.10.8.870">
    <property type="entry name" value="Alpha-glycerophosphate oxidase, cap domain"/>
    <property type="match status" value="1"/>
</dbReference>
<dbReference type="InterPro" id="IPR006076">
    <property type="entry name" value="FAD-dep_OxRdtase"/>
</dbReference>
<dbReference type="PRINTS" id="PR01001">
    <property type="entry name" value="FADG3PDH"/>
</dbReference>
<gene>
    <name evidence="9" type="ORF">J3R73_003127</name>
</gene>
<dbReference type="InterPro" id="IPR000447">
    <property type="entry name" value="G3P_DH_FAD-dep"/>
</dbReference>
<dbReference type="Proteomes" id="UP001237448">
    <property type="component" value="Unassembled WGS sequence"/>
</dbReference>
<keyword evidence="5 9" id="KW-0560">Oxidoreductase</keyword>
<comment type="caution">
    <text evidence="9">The sequence shown here is derived from an EMBL/GenBank/DDBJ whole genome shotgun (WGS) entry which is preliminary data.</text>
</comment>
<proteinExistence type="inferred from homology"/>
<feature type="compositionally biased region" description="Basic and acidic residues" evidence="6">
    <location>
        <begin position="8"/>
        <end position="25"/>
    </location>
</feature>
<dbReference type="EMBL" id="JAUSVK010000001">
    <property type="protein sequence ID" value="MDQ0393335.1"/>
    <property type="molecule type" value="Genomic_DNA"/>
</dbReference>
<evidence type="ECO:0000313" key="10">
    <source>
        <dbReference type="Proteomes" id="UP001237448"/>
    </source>
</evidence>
<evidence type="ECO:0000256" key="1">
    <source>
        <dbReference type="ARBA" id="ARBA00001974"/>
    </source>
</evidence>
<reference evidence="9 10" key="1">
    <citation type="submission" date="2023-07" db="EMBL/GenBank/DDBJ databases">
        <title>Genomic Encyclopedia of Type Strains, Phase IV (KMG-IV): sequencing the most valuable type-strain genomes for metagenomic binning, comparative biology and taxonomic classification.</title>
        <authorList>
            <person name="Goeker M."/>
        </authorList>
    </citation>
    <scope>NUCLEOTIDE SEQUENCE [LARGE SCALE GENOMIC DNA]</scope>
    <source>
        <strain evidence="9 10">DSM 5896</strain>
    </source>
</reference>
<sequence>MTQTGSTEFRRSPSTREQRKARLRADPSPQVLVVGGGINGIGTFRELALQGVKVLLAEKGDFCSGASSAPSRMIHGGLRYLENGEFSLVRESLLERNRLLTNAPHYVSPLPTTVPIFDYLSGALGAAARFVGLSEGNARRGALVIKLGLTLYDILTRHNRLMPTHRFSGSRETRRRWPDFAPEIKCSATYYDAHISYPERLGLELVQDTLSACPDASALNYAGVEAIEGGKVVVRDMLTGERFAVSPAYVVNAAGAWIDGVNGRMLGGRAEKRLIGGTKGSHLVVRNERLLRELGDNMVYYENQEGRVCIMFAHFGNVLVGSTDIRVDNPETVRCEADEQAYMLESVRTVFPNIRIAPEQILYTYSGVRPLPYREGGATGTISRDHSFHRRAATAECPFPILSLIGGKWTTFRAFGEQAADQVLKDLDMARRRSTRELAIGGGREFPRTPEARGEWIRRVSQETGLAPHRIEELLPRYGSAAREVAAFIAAGADAPLATLPDYSRREILRIIRHEDVETPEDILVRRTAVAIAGRLTLAVVEEVTGILAEDRRWAEAEREKALRDTVASLSARHGFVPPSRSLQDVERNRIA</sequence>
<feature type="region of interest" description="Disordered" evidence="6">
    <location>
        <begin position="1"/>
        <end position="25"/>
    </location>
</feature>
<dbReference type="RefSeq" id="WP_307428518.1">
    <property type="nucleotide sequence ID" value="NZ_JAUSVK010000001.1"/>
</dbReference>
<dbReference type="InterPro" id="IPR036188">
    <property type="entry name" value="FAD/NAD-bd_sf"/>
</dbReference>
<organism evidence="9 10">
    <name type="scientific">Labrys monachus</name>
    <dbReference type="NCBI Taxonomy" id="217067"/>
    <lineage>
        <taxon>Bacteria</taxon>
        <taxon>Pseudomonadati</taxon>
        <taxon>Pseudomonadota</taxon>
        <taxon>Alphaproteobacteria</taxon>
        <taxon>Hyphomicrobiales</taxon>
        <taxon>Xanthobacteraceae</taxon>
        <taxon>Labrys</taxon>
    </lineage>
</organism>
<dbReference type="PANTHER" id="PTHR11985:SF15">
    <property type="entry name" value="GLYCEROL-3-PHOSPHATE DEHYDROGENASE, MITOCHONDRIAL"/>
    <property type="match status" value="1"/>
</dbReference>
<evidence type="ECO:0000313" key="9">
    <source>
        <dbReference type="EMBL" id="MDQ0393335.1"/>
    </source>
</evidence>
<feature type="domain" description="Alpha-glycerophosphate oxidase C-terminal" evidence="8">
    <location>
        <begin position="434"/>
        <end position="559"/>
    </location>
</feature>
<evidence type="ECO:0000256" key="3">
    <source>
        <dbReference type="ARBA" id="ARBA00022630"/>
    </source>
</evidence>
<evidence type="ECO:0000259" key="7">
    <source>
        <dbReference type="Pfam" id="PF01266"/>
    </source>
</evidence>
<evidence type="ECO:0000256" key="5">
    <source>
        <dbReference type="ARBA" id="ARBA00023002"/>
    </source>
</evidence>
<evidence type="ECO:0000259" key="8">
    <source>
        <dbReference type="Pfam" id="PF16901"/>
    </source>
</evidence>
<keyword evidence="10" id="KW-1185">Reference proteome</keyword>
<protein>
    <submittedName>
        <fullName evidence="9">Glycerol-3-phosphate dehydrogenase</fullName>
        <ecNumber evidence="9">1.1.5.3</ecNumber>
    </submittedName>
</protein>
<keyword evidence="4" id="KW-0274">FAD</keyword>
<dbReference type="SUPFAM" id="SSF51905">
    <property type="entry name" value="FAD/NAD(P)-binding domain"/>
    <property type="match status" value="1"/>
</dbReference>
<dbReference type="EC" id="1.1.5.3" evidence="9"/>
<feature type="domain" description="FAD dependent oxidoreductase" evidence="7">
    <location>
        <begin position="31"/>
        <end position="372"/>
    </location>
</feature>
<dbReference type="Pfam" id="PF16901">
    <property type="entry name" value="DAO_C"/>
    <property type="match status" value="1"/>
</dbReference>
<evidence type="ECO:0000256" key="4">
    <source>
        <dbReference type="ARBA" id="ARBA00022827"/>
    </source>
</evidence>
<dbReference type="InterPro" id="IPR031656">
    <property type="entry name" value="DAO_C"/>
</dbReference>
<dbReference type="Pfam" id="PF01266">
    <property type="entry name" value="DAO"/>
    <property type="match status" value="1"/>
</dbReference>
<comment type="cofactor">
    <cofactor evidence="1">
        <name>FAD</name>
        <dbReference type="ChEBI" id="CHEBI:57692"/>
    </cofactor>
</comment>
<accession>A0ABU0FFF0</accession>
<evidence type="ECO:0000256" key="6">
    <source>
        <dbReference type="SAM" id="MobiDB-lite"/>
    </source>
</evidence>